<feature type="transmembrane region" description="Helical" evidence="1">
    <location>
        <begin position="140"/>
        <end position="157"/>
    </location>
</feature>
<evidence type="ECO:0000313" key="3">
    <source>
        <dbReference type="EMBL" id="RHN46603.1"/>
    </source>
</evidence>
<dbReference type="GO" id="GO:0046872">
    <property type="term" value="F:metal ion binding"/>
    <property type="evidence" value="ECO:0007669"/>
    <property type="project" value="InterPro"/>
</dbReference>
<comment type="caution">
    <text evidence="3">The sequence shown here is derived from an EMBL/GenBank/DDBJ whole genome shotgun (WGS) entry which is preliminary data.</text>
</comment>
<reference evidence="4" key="1">
    <citation type="journal article" date="2018" name="Nat. Plants">
        <title>Whole-genome landscape of Medicago truncatula symbiotic genes.</title>
        <authorList>
            <person name="Pecrix Y."/>
            <person name="Staton S.E."/>
            <person name="Sallet E."/>
            <person name="Lelandais-Briere C."/>
            <person name="Moreau S."/>
            <person name="Carrere S."/>
            <person name="Blein T."/>
            <person name="Jardinaud M.F."/>
            <person name="Latrasse D."/>
            <person name="Zouine M."/>
            <person name="Zahm M."/>
            <person name="Kreplak J."/>
            <person name="Mayjonade B."/>
            <person name="Satge C."/>
            <person name="Perez M."/>
            <person name="Cauet S."/>
            <person name="Marande W."/>
            <person name="Chantry-Darmon C."/>
            <person name="Lopez-Roques C."/>
            <person name="Bouchez O."/>
            <person name="Berard A."/>
            <person name="Debelle F."/>
            <person name="Munos S."/>
            <person name="Bendahmane A."/>
            <person name="Berges H."/>
            <person name="Niebel A."/>
            <person name="Buitink J."/>
            <person name="Frugier F."/>
            <person name="Benhamed M."/>
            <person name="Crespi M."/>
            <person name="Gouzy J."/>
            <person name="Gamas P."/>
        </authorList>
    </citation>
    <scope>NUCLEOTIDE SEQUENCE [LARGE SCALE GENOMIC DNA]</scope>
    <source>
        <strain evidence="4">cv. Jemalong A17</strain>
    </source>
</reference>
<dbReference type="Pfam" id="PF07127">
    <property type="entry name" value="Nodulin_late"/>
    <property type="match status" value="2"/>
</dbReference>
<proteinExistence type="predicted"/>
<feature type="transmembrane region" description="Helical" evidence="1">
    <location>
        <begin position="27"/>
        <end position="45"/>
    </location>
</feature>
<feature type="transmembrane region" description="Helical" evidence="1">
    <location>
        <begin position="163"/>
        <end position="185"/>
    </location>
</feature>
<evidence type="ECO:0000313" key="4">
    <source>
        <dbReference type="Proteomes" id="UP000265566"/>
    </source>
</evidence>
<feature type="domain" description="Late nodulin" evidence="2">
    <location>
        <begin position="160"/>
        <end position="215"/>
    </location>
</feature>
<dbReference type="EMBL" id="PSQE01000007">
    <property type="protein sequence ID" value="RHN46603.1"/>
    <property type="molecule type" value="Genomic_DNA"/>
</dbReference>
<protein>
    <submittedName>
        <fullName evidence="3">Putative Late nodulin</fullName>
    </submittedName>
</protein>
<dbReference type="AlphaFoldDB" id="A0A396H1K5"/>
<feature type="domain" description="Late nodulin" evidence="2">
    <location>
        <begin position="24"/>
        <end position="86"/>
    </location>
</feature>
<feature type="transmembrane region" description="Helical" evidence="1">
    <location>
        <begin position="101"/>
        <end position="120"/>
    </location>
</feature>
<organism evidence="3 4">
    <name type="scientific">Medicago truncatula</name>
    <name type="common">Barrel medic</name>
    <name type="synonym">Medicago tribuloides</name>
    <dbReference type="NCBI Taxonomy" id="3880"/>
    <lineage>
        <taxon>Eukaryota</taxon>
        <taxon>Viridiplantae</taxon>
        <taxon>Streptophyta</taxon>
        <taxon>Embryophyta</taxon>
        <taxon>Tracheophyta</taxon>
        <taxon>Spermatophyta</taxon>
        <taxon>Magnoliopsida</taxon>
        <taxon>eudicotyledons</taxon>
        <taxon>Gunneridae</taxon>
        <taxon>Pentapetalae</taxon>
        <taxon>rosids</taxon>
        <taxon>fabids</taxon>
        <taxon>Fabales</taxon>
        <taxon>Fabaceae</taxon>
        <taxon>Papilionoideae</taxon>
        <taxon>50 kb inversion clade</taxon>
        <taxon>NPAAA clade</taxon>
        <taxon>Hologalegina</taxon>
        <taxon>IRL clade</taxon>
        <taxon>Trifolieae</taxon>
        <taxon>Medicago</taxon>
    </lineage>
</organism>
<evidence type="ECO:0000259" key="2">
    <source>
        <dbReference type="Pfam" id="PF07127"/>
    </source>
</evidence>
<evidence type="ECO:0000256" key="1">
    <source>
        <dbReference type="SAM" id="Phobius"/>
    </source>
</evidence>
<name>A0A396H1K5_MEDTR</name>
<gene>
    <name evidence="3" type="ORF">MtrunA17_Chr7g0243991</name>
</gene>
<dbReference type="Proteomes" id="UP000265566">
    <property type="component" value="Chromosome 7"/>
</dbReference>
<dbReference type="Gramene" id="rna41107">
    <property type="protein sequence ID" value="RHN46603.1"/>
    <property type="gene ID" value="gene41107"/>
</dbReference>
<dbReference type="InterPro" id="IPR009810">
    <property type="entry name" value="Nodulin_late_dom"/>
</dbReference>
<keyword evidence="1" id="KW-0472">Membrane</keyword>
<keyword evidence="1" id="KW-0812">Transmembrane</keyword>
<keyword evidence="1" id="KW-1133">Transmembrane helix</keyword>
<accession>A0A396H1K5</accession>
<sequence>MIKQFFFFYAKQFSIDYMQMRQNMATILNFVFVIILFISLLLVVTKGYREPFSSFTEGPTCKEDIDCPSISCVNPQVPKCIMFECHYLFEGCCMFPERVNFQWFIFLLIWHLVVWSIWFARNDLVFSGKAVDIKQLVDKIQFTFLFVFCIPPLLFFGKNMATILMYVYITILFISILTVLTEGLYEPLYNFRRDPDCRRNIDCPSYLCVAPKVPRS</sequence>